<dbReference type="Proteomes" id="UP001440984">
    <property type="component" value="Unassembled WGS sequence"/>
</dbReference>
<feature type="signal peptide" evidence="11">
    <location>
        <begin position="1"/>
        <end position="20"/>
    </location>
</feature>
<organism evidence="12 13">
    <name type="scientific">Amycolatopsis melonis</name>
    <dbReference type="NCBI Taxonomy" id="3156488"/>
    <lineage>
        <taxon>Bacteria</taxon>
        <taxon>Bacillati</taxon>
        <taxon>Actinomycetota</taxon>
        <taxon>Actinomycetes</taxon>
        <taxon>Pseudonocardiales</taxon>
        <taxon>Pseudonocardiaceae</taxon>
        <taxon>Amycolatopsis</taxon>
    </lineage>
</organism>
<comment type="cofactor">
    <cofactor evidence="2">
        <name>Zn(2+)</name>
        <dbReference type="ChEBI" id="CHEBI:29105"/>
    </cofactor>
</comment>
<evidence type="ECO:0000256" key="1">
    <source>
        <dbReference type="ARBA" id="ARBA00001946"/>
    </source>
</evidence>
<evidence type="ECO:0000313" key="12">
    <source>
        <dbReference type="EMBL" id="MEQ0561670.1"/>
    </source>
</evidence>
<evidence type="ECO:0000256" key="8">
    <source>
        <dbReference type="ARBA" id="ARBA00022842"/>
    </source>
</evidence>
<dbReference type="InterPro" id="IPR017850">
    <property type="entry name" value="Alkaline_phosphatase_core_sf"/>
</dbReference>
<dbReference type="InterPro" id="IPR001952">
    <property type="entry name" value="Alkaline_phosphatase"/>
</dbReference>
<evidence type="ECO:0000256" key="2">
    <source>
        <dbReference type="ARBA" id="ARBA00001947"/>
    </source>
</evidence>
<dbReference type="Pfam" id="PF00245">
    <property type="entry name" value="Alk_phosphatase"/>
    <property type="match status" value="1"/>
</dbReference>
<keyword evidence="6" id="KW-0378">Hydrolase</keyword>
<dbReference type="PANTHER" id="PTHR11596:SF5">
    <property type="entry name" value="ALKALINE PHOSPHATASE"/>
    <property type="match status" value="1"/>
</dbReference>
<evidence type="ECO:0000256" key="5">
    <source>
        <dbReference type="ARBA" id="ARBA00022723"/>
    </source>
</evidence>
<evidence type="ECO:0000256" key="11">
    <source>
        <dbReference type="SAM" id="SignalP"/>
    </source>
</evidence>
<name>A0ABV0LH95_9PSEU</name>
<evidence type="ECO:0000256" key="9">
    <source>
        <dbReference type="RuleBase" id="RU003946"/>
    </source>
</evidence>
<dbReference type="InterPro" id="IPR018299">
    <property type="entry name" value="Alkaline_phosphatase_AS"/>
</dbReference>
<comment type="caution">
    <text evidence="12">The sequence shown here is derived from an EMBL/GenBank/DDBJ whole genome shotgun (WGS) entry which is preliminary data.</text>
</comment>
<dbReference type="RefSeq" id="WP_348952994.1">
    <property type="nucleotide sequence ID" value="NZ_JBDZYD010000007.1"/>
</dbReference>
<dbReference type="CDD" id="cd16012">
    <property type="entry name" value="ALP"/>
    <property type="match status" value="1"/>
</dbReference>
<dbReference type="PANTHER" id="PTHR11596">
    <property type="entry name" value="ALKALINE PHOSPHATASE"/>
    <property type="match status" value="1"/>
</dbReference>
<dbReference type="Gene3D" id="3.40.720.10">
    <property type="entry name" value="Alkaline Phosphatase, subunit A"/>
    <property type="match status" value="1"/>
</dbReference>
<protein>
    <submittedName>
        <fullName evidence="12">Alkaline phosphatase</fullName>
    </submittedName>
</protein>
<dbReference type="SUPFAM" id="SSF53649">
    <property type="entry name" value="Alkaline phosphatase-like"/>
    <property type="match status" value="1"/>
</dbReference>
<keyword evidence="13" id="KW-1185">Reference proteome</keyword>
<keyword evidence="7" id="KW-0862">Zinc</keyword>
<dbReference type="EMBL" id="JBDZYD010000007">
    <property type="protein sequence ID" value="MEQ0561670.1"/>
    <property type="molecule type" value="Genomic_DNA"/>
</dbReference>
<keyword evidence="4" id="KW-0597">Phosphoprotein</keyword>
<evidence type="ECO:0000256" key="6">
    <source>
        <dbReference type="ARBA" id="ARBA00022801"/>
    </source>
</evidence>
<gene>
    <name evidence="12" type="ORF">ABJI51_21520</name>
</gene>
<comment type="similarity">
    <text evidence="3 9">Belongs to the alkaline phosphatase family.</text>
</comment>
<accession>A0ABV0LH95</accession>
<evidence type="ECO:0000256" key="7">
    <source>
        <dbReference type="ARBA" id="ARBA00022833"/>
    </source>
</evidence>
<comment type="cofactor">
    <cofactor evidence="1">
        <name>Mg(2+)</name>
        <dbReference type="ChEBI" id="CHEBI:18420"/>
    </cofactor>
</comment>
<evidence type="ECO:0000256" key="4">
    <source>
        <dbReference type="ARBA" id="ARBA00022553"/>
    </source>
</evidence>
<proteinExistence type="inferred from homology"/>
<feature type="region of interest" description="Disordered" evidence="10">
    <location>
        <begin position="320"/>
        <end position="342"/>
    </location>
</feature>
<evidence type="ECO:0000313" key="13">
    <source>
        <dbReference type="Proteomes" id="UP001440984"/>
    </source>
</evidence>
<dbReference type="PRINTS" id="PR00113">
    <property type="entry name" value="ALKPHPHTASE"/>
</dbReference>
<evidence type="ECO:0000256" key="10">
    <source>
        <dbReference type="SAM" id="MobiDB-lite"/>
    </source>
</evidence>
<feature type="chain" id="PRO_5045177728" evidence="11">
    <location>
        <begin position="21"/>
        <end position="400"/>
    </location>
</feature>
<dbReference type="SMART" id="SM00098">
    <property type="entry name" value="alkPPc"/>
    <property type="match status" value="1"/>
</dbReference>
<keyword evidence="8" id="KW-0460">Magnesium</keyword>
<sequence length="400" mass="41806">MRRTGMLVAALVFVGGGVAAAGPATVTTARNIIYIQGDGMGPGQRELIRLATTGRRGDLAMNTMPVAGLVHTDPADPGEVVTDSAAAATALATGHKTRNGAVGVDPAGRPLRTVLEQAKRAGKSTGLVTTAQVTGASPAAFASHVPSRDLQSDIARQYVTDSRPDVLLGGGEDWWFPKGEPGAWPDKPGEESRGTHGNLVTQAQRSGYTYVRNAEELRQTRAPRILGLFANEDMVDYGPDGVGRYAPSVPLVQMTKKALDTLSANPRGFFLFLEEEGIDGLSHENNAHAVIEAGRALDAAVAEVLRFARTHPDTLVVVGGDHETGGLTVENADGPNEGNEDGPFPMPGSQLEFTADWTTGDHTGVATPVTASGPGSAALGRTLDNTDVYRAMVRAAGFDH</sequence>
<dbReference type="PROSITE" id="PS00123">
    <property type="entry name" value="ALKALINE_PHOSPHATASE"/>
    <property type="match status" value="1"/>
</dbReference>
<keyword evidence="11" id="KW-0732">Signal</keyword>
<evidence type="ECO:0000256" key="3">
    <source>
        <dbReference type="ARBA" id="ARBA00005984"/>
    </source>
</evidence>
<keyword evidence="5" id="KW-0479">Metal-binding</keyword>
<reference evidence="12 13" key="1">
    <citation type="submission" date="2024-05" db="EMBL/GenBank/DDBJ databases">
        <authorList>
            <person name="Zhao H."/>
            <person name="Xu Y."/>
            <person name="Lin S."/>
            <person name="Spain J.C."/>
            <person name="Zhou N.-Y."/>
        </authorList>
    </citation>
    <scope>NUCLEOTIDE SEQUENCE [LARGE SCALE GENOMIC DNA]</scope>
    <source>
        <strain evidence="12 13">NEAU-NG30</strain>
    </source>
</reference>